<gene>
    <name evidence="1" type="ORF">BF9343_1040</name>
</gene>
<dbReference type="Proteomes" id="UP000006731">
    <property type="component" value="Chromosome"/>
</dbReference>
<name>Q5LGB9_BACFN</name>
<dbReference type="DNASU" id="3288861"/>
<dbReference type="EMBL" id="CR626927">
    <property type="protein sequence ID" value="CAH06821.1"/>
    <property type="molecule type" value="Genomic_DNA"/>
</dbReference>
<dbReference type="PaxDb" id="272559-BF9343_1040"/>
<dbReference type="RefSeq" id="WP_010992307.1">
    <property type="nucleotide sequence ID" value="NC_003228.3"/>
</dbReference>
<reference evidence="1 2" key="1">
    <citation type="journal article" date="2005" name="Science">
        <title>Extensive DNA inversions in the B. fragilis genome control variable gene expression.</title>
        <authorList>
            <person name="Cerdeno-Tarraga A.M."/>
            <person name="Patrick S."/>
            <person name="Crosmann L."/>
            <person name="Blakely G."/>
            <person name="Abratt V."/>
            <person name="Lennard N."/>
            <person name="Duerden B."/>
            <person name="Poxton I."/>
            <person name="Harris B."/>
            <person name="Quail M.A."/>
            <person name="Barron A."/>
            <person name="Clarck L."/>
            <person name="Corton C."/>
            <person name="Doggett J."/>
            <person name="Holden M.T.G."/>
            <person name="Larke N."/>
            <person name="Line A."/>
            <person name="Lord A."/>
            <person name="Norbertczak H."/>
            <person name="Ormond D."/>
            <person name="Price C."/>
            <person name="Rabbinowitsch E."/>
            <person name="Woodward J."/>
            <person name="Barrel B.G."/>
            <person name="Parkhill J."/>
        </authorList>
    </citation>
    <scope>NUCLEOTIDE SEQUENCE [LARGE SCALE GENOMIC DNA]</scope>
    <source>
        <strain evidence="2">ATCC 25285 / DSM 2151 / CCUG 4856 / JCM 11019 / LMG 10263 / NCTC 9343 / Onslow / VPI 2553 / EN-2</strain>
    </source>
</reference>
<accession>A0A380YVN4</accession>
<sequence>MTNETTTSILEYADTHLKFSMEDLFAYLHKKIGINKSSLAWYLFKLVNENKLVRTGRGMYARILKPSFAPQPAEEVKEVYDLLTTHFPFAKFCIYQGEIIAPLQHHLSPNRIIYVETDRGTAETVFHLLKDDYQDVYLRPNKEMIYRYVDMDSRVFIVKNLVSEAPLQHISGVPIPTLEKLLVDILRDVDFFYLQGSESERIIENAFNLYAINRSRLFRYAGRRKVKEELSTILENLNIV</sequence>
<dbReference type="eggNOG" id="ENOG502ZAD1">
    <property type="taxonomic scope" value="Bacteria"/>
</dbReference>
<dbReference type="InterPro" id="IPR046484">
    <property type="entry name" value="DUF6577"/>
</dbReference>
<organism evidence="1 2">
    <name type="scientific">Bacteroides fragilis (strain ATCC 25285 / DSM 2151 / CCUG 4856 / JCM 11019 / LMG 10263 / NCTC 9343 / Onslow / VPI 2553 / EN-2)</name>
    <dbReference type="NCBI Taxonomy" id="272559"/>
    <lineage>
        <taxon>Bacteria</taxon>
        <taxon>Pseudomonadati</taxon>
        <taxon>Bacteroidota</taxon>
        <taxon>Bacteroidia</taxon>
        <taxon>Bacteroidales</taxon>
        <taxon>Bacteroidaceae</taxon>
        <taxon>Bacteroides</taxon>
    </lineage>
</organism>
<dbReference type="HOGENOM" id="CLU_080976_1_0_10"/>
<dbReference type="Pfam" id="PF20217">
    <property type="entry name" value="DUF6577"/>
    <property type="match status" value="1"/>
</dbReference>
<protein>
    <submittedName>
        <fullName evidence="1">Uncharacterized protein</fullName>
    </submittedName>
</protein>
<proteinExistence type="predicted"/>
<accession>Q5LGB9</accession>
<dbReference type="AlphaFoldDB" id="Q5LGB9"/>
<evidence type="ECO:0000313" key="1">
    <source>
        <dbReference type="EMBL" id="CAH06821.1"/>
    </source>
</evidence>
<dbReference type="BioCyc" id="BFRA272559:G1GHZ-1132-MONOMER"/>
<evidence type="ECO:0000313" key="2">
    <source>
        <dbReference type="Proteomes" id="UP000006731"/>
    </source>
</evidence>
<keyword evidence="2" id="KW-1185">Reference proteome</keyword>
<dbReference type="KEGG" id="bfs:BF9343_1040"/>
<dbReference type="GeneID" id="60368481"/>